<sequence length="419" mass="45850">MSAHPKPVPDDSTEPMSRDRDVAANNRTGSWRQRQSAHIAELQAQLDRLKAENLDKHEKALARKADRMLEAARSAVEYRKFRPLREGDFLHWWSGSAVDRVQANIHEAELLIHQLSPADRLRWLGSVILARGIQHLGGQDPRLRILEEQLRRNRNVLGEECKELALGVLHAANQVEESEIARLRSFRNVLLATFIATSVITLLFILSGFWHPDALADKLCFEKPDPTYGSPLRTEHVCPVGMPRGGDDVAKGGDVLLVASLGMTAATLTGAISVRHVQGSASPYMIPVGLLLLRLPIGALSALLGLVLVHGEFIPGLSSLDSSAQIAAWAVAFGIGQEGLTRLIDKQGDKILENVHGASRGFGEPPAEPKPLEFDIPAPGSLPEPSPAAAGSAEPRPRPDRRSRRLIRRLVRRGRSASR</sequence>
<name>A0ABN3JHK8_9ACTN</name>
<evidence type="ECO:0008006" key="5">
    <source>
        <dbReference type="Google" id="ProtNLM"/>
    </source>
</evidence>
<dbReference type="Proteomes" id="UP001501638">
    <property type="component" value="Unassembled WGS sequence"/>
</dbReference>
<evidence type="ECO:0000313" key="4">
    <source>
        <dbReference type="Proteomes" id="UP001501638"/>
    </source>
</evidence>
<feature type="compositionally biased region" description="Basic residues" evidence="1">
    <location>
        <begin position="401"/>
        <end position="419"/>
    </location>
</feature>
<keyword evidence="4" id="KW-1185">Reference proteome</keyword>
<feature type="transmembrane region" description="Helical" evidence="2">
    <location>
        <begin position="255"/>
        <end position="274"/>
    </location>
</feature>
<keyword evidence="2" id="KW-0812">Transmembrane</keyword>
<evidence type="ECO:0000256" key="2">
    <source>
        <dbReference type="SAM" id="Phobius"/>
    </source>
</evidence>
<comment type="caution">
    <text evidence="3">The sequence shown here is derived from an EMBL/GenBank/DDBJ whole genome shotgun (WGS) entry which is preliminary data.</text>
</comment>
<proteinExistence type="predicted"/>
<evidence type="ECO:0000313" key="3">
    <source>
        <dbReference type="EMBL" id="GAA2428993.1"/>
    </source>
</evidence>
<protein>
    <recommendedName>
        <fullName evidence="5">Integral membrane protein</fullName>
    </recommendedName>
</protein>
<feature type="compositionally biased region" description="Polar residues" evidence="1">
    <location>
        <begin position="25"/>
        <end position="36"/>
    </location>
</feature>
<accession>A0ABN3JHK8</accession>
<dbReference type="EMBL" id="BAAASZ010000007">
    <property type="protein sequence ID" value="GAA2428993.1"/>
    <property type="molecule type" value="Genomic_DNA"/>
</dbReference>
<gene>
    <name evidence="3" type="ORF">GCM10010405_09690</name>
</gene>
<keyword evidence="2" id="KW-0472">Membrane</keyword>
<keyword evidence="2" id="KW-1133">Transmembrane helix</keyword>
<feature type="transmembrane region" description="Helical" evidence="2">
    <location>
        <begin position="286"/>
        <end position="309"/>
    </location>
</feature>
<feature type="region of interest" description="Disordered" evidence="1">
    <location>
        <begin position="356"/>
        <end position="419"/>
    </location>
</feature>
<dbReference type="RefSeq" id="WP_344320812.1">
    <property type="nucleotide sequence ID" value="NZ_BAAASZ010000007.1"/>
</dbReference>
<feature type="transmembrane region" description="Helical" evidence="2">
    <location>
        <begin position="189"/>
        <end position="210"/>
    </location>
</feature>
<reference evidence="3 4" key="1">
    <citation type="journal article" date="2019" name="Int. J. Syst. Evol. Microbiol.">
        <title>The Global Catalogue of Microorganisms (GCM) 10K type strain sequencing project: providing services to taxonomists for standard genome sequencing and annotation.</title>
        <authorList>
            <consortium name="The Broad Institute Genomics Platform"/>
            <consortium name="The Broad Institute Genome Sequencing Center for Infectious Disease"/>
            <person name="Wu L."/>
            <person name="Ma J."/>
        </authorList>
    </citation>
    <scope>NUCLEOTIDE SEQUENCE [LARGE SCALE GENOMIC DNA]</scope>
    <source>
        <strain evidence="3 4">JCM 6305</strain>
    </source>
</reference>
<organism evidence="3 4">
    <name type="scientific">Streptomyces macrosporus</name>
    <dbReference type="NCBI Taxonomy" id="44032"/>
    <lineage>
        <taxon>Bacteria</taxon>
        <taxon>Bacillati</taxon>
        <taxon>Actinomycetota</taxon>
        <taxon>Actinomycetes</taxon>
        <taxon>Kitasatosporales</taxon>
        <taxon>Streptomycetaceae</taxon>
        <taxon>Streptomyces</taxon>
    </lineage>
</organism>
<evidence type="ECO:0000256" key="1">
    <source>
        <dbReference type="SAM" id="MobiDB-lite"/>
    </source>
</evidence>
<feature type="region of interest" description="Disordered" evidence="1">
    <location>
        <begin position="1"/>
        <end position="36"/>
    </location>
</feature>